<gene>
    <name evidence="1" type="ORF">A3A33_04190</name>
</gene>
<dbReference type="InterPro" id="IPR027417">
    <property type="entry name" value="P-loop_NTPase"/>
</dbReference>
<sequence>METTAIILRGPIGVGKSTIAEELKEELSDGWVHLDIDKLKHVISKDSSKLRTTIAHNVALYFLEQLIKNRFNVIVEEIFKEKIYRDAQDLLGRYNYKILKVFLTTPVDVSIERDKNRKNKTRGEKVVTDFHNQIKPLGEDLTIDTSKHSLEEAAELILKALN</sequence>
<dbReference type="EMBL" id="MGKP01000025">
    <property type="protein sequence ID" value="OGN27933.1"/>
    <property type="molecule type" value="Genomic_DNA"/>
</dbReference>
<comment type="caution">
    <text evidence="1">The sequence shown here is derived from an EMBL/GenBank/DDBJ whole genome shotgun (WGS) entry which is preliminary data.</text>
</comment>
<dbReference type="Pfam" id="PF13671">
    <property type="entry name" value="AAA_33"/>
    <property type="match status" value="1"/>
</dbReference>
<dbReference type="AlphaFoldDB" id="A0A1F8GRD0"/>
<evidence type="ECO:0000313" key="2">
    <source>
        <dbReference type="Proteomes" id="UP000179047"/>
    </source>
</evidence>
<protein>
    <recommendedName>
        <fullName evidence="3">UDP-N-acetylglucosamine kinase</fullName>
    </recommendedName>
</protein>
<dbReference type="Proteomes" id="UP000179047">
    <property type="component" value="Unassembled WGS sequence"/>
</dbReference>
<organism evidence="1 2">
    <name type="scientific">Candidatus Yanofskybacteria bacterium RIFCSPLOWO2_01_FULL_49_25</name>
    <dbReference type="NCBI Taxonomy" id="1802701"/>
    <lineage>
        <taxon>Bacteria</taxon>
        <taxon>Candidatus Yanofskyibacteriota</taxon>
    </lineage>
</organism>
<evidence type="ECO:0008006" key="3">
    <source>
        <dbReference type="Google" id="ProtNLM"/>
    </source>
</evidence>
<dbReference type="SUPFAM" id="SSF52540">
    <property type="entry name" value="P-loop containing nucleoside triphosphate hydrolases"/>
    <property type="match status" value="1"/>
</dbReference>
<accession>A0A1F8GRD0</accession>
<proteinExistence type="predicted"/>
<evidence type="ECO:0000313" key="1">
    <source>
        <dbReference type="EMBL" id="OGN27933.1"/>
    </source>
</evidence>
<name>A0A1F8GRD0_9BACT</name>
<dbReference type="STRING" id="1802701.A3A33_04190"/>
<dbReference type="Gene3D" id="3.40.50.300">
    <property type="entry name" value="P-loop containing nucleotide triphosphate hydrolases"/>
    <property type="match status" value="1"/>
</dbReference>
<reference evidence="1 2" key="1">
    <citation type="journal article" date="2016" name="Nat. Commun.">
        <title>Thousands of microbial genomes shed light on interconnected biogeochemical processes in an aquifer system.</title>
        <authorList>
            <person name="Anantharaman K."/>
            <person name="Brown C.T."/>
            <person name="Hug L.A."/>
            <person name="Sharon I."/>
            <person name="Castelle C.J."/>
            <person name="Probst A.J."/>
            <person name="Thomas B.C."/>
            <person name="Singh A."/>
            <person name="Wilkins M.J."/>
            <person name="Karaoz U."/>
            <person name="Brodie E.L."/>
            <person name="Williams K.H."/>
            <person name="Hubbard S.S."/>
            <person name="Banfield J.F."/>
        </authorList>
    </citation>
    <scope>NUCLEOTIDE SEQUENCE [LARGE SCALE GENOMIC DNA]</scope>
</reference>